<reference evidence="2 3" key="1">
    <citation type="journal article" date="2019" name="Commun. Biol.">
        <title>The bagworm genome reveals a unique fibroin gene that provides high tensile strength.</title>
        <authorList>
            <person name="Kono N."/>
            <person name="Nakamura H."/>
            <person name="Ohtoshi R."/>
            <person name="Tomita M."/>
            <person name="Numata K."/>
            <person name="Arakawa K."/>
        </authorList>
    </citation>
    <scope>NUCLEOTIDE SEQUENCE [LARGE SCALE GENOMIC DNA]</scope>
</reference>
<feature type="compositionally biased region" description="Acidic residues" evidence="1">
    <location>
        <begin position="18"/>
        <end position="34"/>
    </location>
</feature>
<comment type="caution">
    <text evidence="2">The sequence shown here is derived from an EMBL/GenBank/DDBJ whole genome shotgun (WGS) entry which is preliminary data.</text>
</comment>
<name>A0A4C1VVA1_EUMVA</name>
<feature type="region of interest" description="Disordered" evidence="1">
    <location>
        <begin position="1"/>
        <end position="45"/>
    </location>
</feature>
<evidence type="ECO:0000313" key="3">
    <source>
        <dbReference type="Proteomes" id="UP000299102"/>
    </source>
</evidence>
<proteinExistence type="predicted"/>
<gene>
    <name evidence="2" type="ORF">EVAR_96350_1</name>
</gene>
<evidence type="ECO:0000313" key="2">
    <source>
        <dbReference type="EMBL" id="GBP43088.1"/>
    </source>
</evidence>
<dbReference type="EMBL" id="BGZK01000429">
    <property type="protein sequence ID" value="GBP43088.1"/>
    <property type="molecule type" value="Genomic_DNA"/>
</dbReference>
<dbReference type="AlphaFoldDB" id="A0A4C1VVA1"/>
<keyword evidence="3" id="KW-1185">Reference proteome</keyword>
<organism evidence="2 3">
    <name type="scientific">Eumeta variegata</name>
    <name type="common">Bagworm moth</name>
    <name type="synonym">Eumeta japonica</name>
    <dbReference type="NCBI Taxonomy" id="151549"/>
    <lineage>
        <taxon>Eukaryota</taxon>
        <taxon>Metazoa</taxon>
        <taxon>Ecdysozoa</taxon>
        <taxon>Arthropoda</taxon>
        <taxon>Hexapoda</taxon>
        <taxon>Insecta</taxon>
        <taxon>Pterygota</taxon>
        <taxon>Neoptera</taxon>
        <taxon>Endopterygota</taxon>
        <taxon>Lepidoptera</taxon>
        <taxon>Glossata</taxon>
        <taxon>Ditrysia</taxon>
        <taxon>Tineoidea</taxon>
        <taxon>Psychidae</taxon>
        <taxon>Oiketicinae</taxon>
        <taxon>Eumeta</taxon>
    </lineage>
</organism>
<accession>A0A4C1VVA1</accession>
<protein>
    <submittedName>
        <fullName evidence="2">Uncharacterized protein</fullName>
    </submittedName>
</protein>
<dbReference type="Proteomes" id="UP000299102">
    <property type="component" value="Unassembled WGS sequence"/>
</dbReference>
<evidence type="ECO:0000256" key="1">
    <source>
        <dbReference type="SAM" id="MobiDB-lite"/>
    </source>
</evidence>
<dbReference type="OrthoDB" id="6770266at2759"/>
<sequence>MTSRRALAEDEIGLLLAQEDENDDTQESDSEVEDHESKDDVQSDVEDEYIDSAAIEEADDVGCHSLVLQSLVKVQNVTSVLLYLQAE</sequence>